<dbReference type="EMBL" id="CP117418">
    <property type="protein sequence ID" value="WCT79672.1"/>
    <property type="molecule type" value="Genomic_DNA"/>
</dbReference>
<evidence type="ECO:0000259" key="3">
    <source>
        <dbReference type="Pfam" id="PF22725"/>
    </source>
</evidence>
<dbReference type="SUPFAM" id="SSF55347">
    <property type="entry name" value="Glyceraldehyde-3-phosphate dehydrogenase-like, C-terminal domain"/>
    <property type="match status" value="1"/>
</dbReference>
<evidence type="ECO:0000256" key="1">
    <source>
        <dbReference type="ARBA" id="ARBA00023002"/>
    </source>
</evidence>
<keyword evidence="4" id="KW-0614">Plasmid</keyword>
<accession>A0ABY7U2E2</accession>
<dbReference type="InterPro" id="IPR055170">
    <property type="entry name" value="GFO_IDH_MocA-like_dom"/>
</dbReference>
<dbReference type="SUPFAM" id="SSF51735">
    <property type="entry name" value="NAD(P)-binding Rossmann-fold domains"/>
    <property type="match status" value="1"/>
</dbReference>
<keyword evidence="1" id="KW-0560">Oxidoreductase</keyword>
<dbReference type="Pfam" id="PF22725">
    <property type="entry name" value="GFO_IDH_MocA_C3"/>
    <property type="match status" value="1"/>
</dbReference>
<protein>
    <submittedName>
        <fullName evidence="4">Gfo/Idh/MocA family oxidoreductase</fullName>
    </submittedName>
</protein>
<organism evidence="4 5">
    <name type="scientific">Novosphingobium humi</name>
    <dbReference type="NCBI Taxonomy" id="2282397"/>
    <lineage>
        <taxon>Bacteria</taxon>
        <taxon>Pseudomonadati</taxon>
        <taxon>Pseudomonadota</taxon>
        <taxon>Alphaproteobacteria</taxon>
        <taxon>Sphingomonadales</taxon>
        <taxon>Sphingomonadaceae</taxon>
        <taxon>Novosphingobium</taxon>
    </lineage>
</organism>
<dbReference type="PANTHER" id="PTHR43818">
    <property type="entry name" value="BCDNA.GH03377"/>
    <property type="match status" value="1"/>
</dbReference>
<dbReference type="InterPro" id="IPR036291">
    <property type="entry name" value="NAD(P)-bd_dom_sf"/>
</dbReference>
<proteinExistence type="predicted"/>
<evidence type="ECO:0000259" key="2">
    <source>
        <dbReference type="Pfam" id="PF01408"/>
    </source>
</evidence>
<evidence type="ECO:0000313" key="5">
    <source>
        <dbReference type="Proteomes" id="UP001218231"/>
    </source>
</evidence>
<dbReference type="Pfam" id="PF01408">
    <property type="entry name" value="GFO_IDH_MocA"/>
    <property type="match status" value="1"/>
</dbReference>
<gene>
    <name evidence="4" type="ORF">PQ457_16535</name>
</gene>
<dbReference type="InterPro" id="IPR050463">
    <property type="entry name" value="Gfo/Idh/MocA_oxidrdct_glycsds"/>
</dbReference>
<dbReference type="PANTHER" id="PTHR43818:SF11">
    <property type="entry name" value="BCDNA.GH03377"/>
    <property type="match status" value="1"/>
</dbReference>
<reference evidence="4 5" key="1">
    <citation type="submission" date="2023-02" db="EMBL/GenBank/DDBJ databases">
        <title>Genome sequence of Novosphingobium humi KACC 19094.</title>
        <authorList>
            <person name="Kim S."/>
            <person name="Heo J."/>
            <person name="Kwon S.-W."/>
        </authorList>
    </citation>
    <scope>NUCLEOTIDE SEQUENCE [LARGE SCALE GENOMIC DNA]</scope>
    <source>
        <strain evidence="4 5">KACC 19094</strain>
        <plasmid evidence="4 5">unnamed1</plasmid>
    </source>
</reference>
<dbReference type="RefSeq" id="WP_273619943.1">
    <property type="nucleotide sequence ID" value="NZ_CP117418.1"/>
</dbReference>
<evidence type="ECO:0000313" key="4">
    <source>
        <dbReference type="EMBL" id="WCT79672.1"/>
    </source>
</evidence>
<sequence>MENPLGLALVGCGRISGAHLGAVGQLADRVRLVAAVDRDLAAAQAAAGPFGAVATDDLAQVLAIPEVEAVLIASPNDLHADQAMAAIAAGKHVLVEKPLAPTGKEALALAQAAADKGVVLAAGHTYRQGPAFHYLLDHWQDFGKLMAVEVTSCVRWNGPQAPWWATRKPEEGLILSLFAPHSLDFVQMCMGADDPIRVHAEAARLQTGWQGEDQAMILLAYPGRRMASVHISYNQPSIIDRKVLHFSKGVVEIEDGEFLRFNRELLVEPAPGVVRDARVMGGRDLAHYFRIQMEEFVAAARGRPNRSVNGFDAARTIALIDRILAEARRNATDAIDPPPPPEIALDITAQVKADAFSTRKEA</sequence>
<keyword evidence="5" id="KW-1185">Reference proteome</keyword>
<feature type="domain" description="GFO/IDH/MocA-like oxidoreductase" evidence="3">
    <location>
        <begin position="141"/>
        <end position="251"/>
    </location>
</feature>
<dbReference type="InterPro" id="IPR000683">
    <property type="entry name" value="Gfo/Idh/MocA-like_OxRdtase_N"/>
</dbReference>
<name>A0ABY7U2E2_9SPHN</name>
<geneLocation type="plasmid" evidence="4 5">
    <name>unnamed1</name>
</geneLocation>
<dbReference type="Gene3D" id="3.30.360.10">
    <property type="entry name" value="Dihydrodipicolinate Reductase, domain 2"/>
    <property type="match status" value="1"/>
</dbReference>
<feature type="domain" description="Gfo/Idh/MocA-like oxidoreductase N-terminal" evidence="2">
    <location>
        <begin position="7"/>
        <end position="124"/>
    </location>
</feature>
<dbReference type="Gene3D" id="3.40.50.720">
    <property type="entry name" value="NAD(P)-binding Rossmann-like Domain"/>
    <property type="match status" value="1"/>
</dbReference>
<dbReference type="Proteomes" id="UP001218231">
    <property type="component" value="Plasmid unnamed1"/>
</dbReference>